<keyword evidence="5 7" id="KW-1133">Transmembrane helix</keyword>
<feature type="transmembrane region" description="Helical" evidence="7">
    <location>
        <begin position="222"/>
        <end position="242"/>
    </location>
</feature>
<dbReference type="InterPro" id="IPR004638">
    <property type="entry name" value="EmrB-like"/>
</dbReference>
<evidence type="ECO:0000256" key="7">
    <source>
        <dbReference type="SAM" id="Phobius"/>
    </source>
</evidence>
<dbReference type="STRING" id="319652.IV80_GL000349"/>
<feature type="domain" description="Major facilitator superfamily (MFS) profile" evidence="8">
    <location>
        <begin position="11"/>
        <end position="484"/>
    </location>
</feature>
<keyword evidence="6 7" id="KW-0472">Membrane</keyword>
<dbReference type="PANTHER" id="PTHR23501">
    <property type="entry name" value="MAJOR FACILITATOR SUPERFAMILY"/>
    <property type="match status" value="1"/>
</dbReference>
<dbReference type="RefSeq" id="WP_057748585.1">
    <property type="nucleotide sequence ID" value="NZ_BJVH01000001.1"/>
</dbReference>
<reference evidence="9 10" key="1">
    <citation type="journal article" date="2015" name="Genome Announc.">
        <title>Expanding the biotechnology potential of lactobacilli through comparative genomics of 213 strains and associated genera.</title>
        <authorList>
            <person name="Sun Z."/>
            <person name="Harris H.M."/>
            <person name="McCann A."/>
            <person name="Guo C."/>
            <person name="Argimon S."/>
            <person name="Zhang W."/>
            <person name="Yang X."/>
            <person name="Jeffery I.B."/>
            <person name="Cooney J.C."/>
            <person name="Kagawa T.F."/>
            <person name="Liu W."/>
            <person name="Song Y."/>
            <person name="Salvetti E."/>
            <person name="Wrobel A."/>
            <person name="Rasinkangas P."/>
            <person name="Parkhill J."/>
            <person name="Rea M.C."/>
            <person name="O'Sullivan O."/>
            <person name="Ritari J."/>
            <person name="Douillard F.P."/>
            <person name="Paul Ross R."/>
            <person name="Yang R."/>
            <person name="Briner A.E."/>
            <person name="Felis G.E."/>
            <person name="de Vos W.M."/>
            <person name="Barrangou R."/>
            <person name="Klaenhammer T.R."/>
            <person name="Caufield P.W."/>
            <person name="Cui Y."/>
            <person name="Zhang H."/>
            <person name="O'Toole P.W."/>
        </authorList>
    </citation>
    <scope>NUCLEOTIDE SEQUENCE [LARGE SCALE GENOMIC DNA]</scope>
    <source>
        <strain evidence="9 10">DSM 17757</strain>
    </source>
</reference>
<feature type="transmembrane region" description="Helical" evidence="7">
    <location>
        <begin position="45"/>
        <end position="64"/>
    </location>
</feature>
<organism evidence="9 10">
    <name type="scientific">Pediococcus cellicola</name>
    <dbReference type="NCBI Taxonomy" id="319652"/>
    <lineage>
        <taxon>Bacteria</taxon>
        <taxon>Bacillati</taxon>
        <taxon>Bacillota</taxon>
        <taxon>Bacilli</taxon>
        <taxon>Lactobacillales</taxon>
        <taxon>Lactobacillaceae</taxon>
        <taxon>Pediococcus</taxon>
    </lineage>
</organism>
<dbReference type="PRINTS" id="PR01036">
    <property type="entry name" value="TCRTETB"/>
</dbReference>
<protein>
    <recommendedName>
        <fullName evidence="8">Major facilitator superfamily (MFS) profile domain-containing protein</fullName>
    </recommendedName>
</protein>
<evidence type="ECO:0000256" key="1">
    <source>
        <dbReference type="ARBA" id="ARBA00004651"/>
    </source>
</evidence>
<evidence type="ECO:0000313" key="9">
    <source>
        <dbReference type="EMBL" id="KRN67805.1"/>
    </source>
</evidence>
<dbReference type="GO" id="GO:0022857">
    <property type="term" value="F:transmembrane transporter activity"/>
    <property type="evidence" value="ECO:0007669"/>
    <property type="project" value="InterPro"/>
</dbReference>
<dbReference type="EMBL" id="JQBR01000001">
    <property type="protein sequence ID" value="KRN67805.1"/>
    <property type="molecule type" value="Genomic_DNA"/>
</dbReference>
<feature type="transmembrane region" description="Helical" evidence="7">
    <location>
        <begin position="100"/>
        <end position="122"/>
    </location>
</feature>
<feature type="transmembrane region" description="Helical" evidence="7">
    <location>
        <begin position="353"/>
        <end position="377"/>
    </location>
</feature>
<feature type="transmembrane region" description="Helical" evidence="7">
    <location>
        <begin position="463"/>
        <end position="480"/>
    </location>
</feature>
<name>A0A0R2J1E7_9LACO</name>
<proteinExistence type="predicted"/>
<evidence type="ECO:0000313" key="10">
    <source>
        <dbReference type="Proteomes" id="UP000051568"/>
    </source>
</evidence>
<keyword evidence="10" id="KW-1185">Reference proteome</keyword>
<evidence type="ECO:0000256" key="4">
    <source>
        <dbReference type="ARBA" id="ARBA00022692"/>
    </source>
</evidence>
<dbReference type="InterPro" id="IPR020846">
    <property type="entry name" value="MFS_dom"/>
</dbReference>
<feature type="transmembrane region" description="Helical" evidence="7">
    <location>
        <begin position="76"/>
        <end position="94"/>
    </location>
</feature>
<dbReference type="InterPro" id="IPR011701">
    <property type="entry name" value="MFS"/>
</dbReference>
<feature type="transmembrane region" description="Helical" evidence="7">
    <location>
        <begin position="134"/>
        <end position="156"/>
    </location>
</feature>
<comment type="caution">
    <text evidence="9">The sequence shown here is derived from an EMBL/GenBank/DDBJ whole genome shotgun (WGS) entry which is preliminary data.</text>
</comment>
<keyword evidence="3" id="KW-1003">Cell membrane</keyword>
<dbReference type="OrthoDB" id="9816041at2"/>
<evidence type="ECO:0000256" key="3">
    <source>
        <dbReference type="ARBA" id="ARBA00022475"/>
    </source>
</evidence>
<sequence>MTAKKTNVTLVTIAIFVATFLTAVEGTIVSTAMPTIVGDLHGVNLMNWIVSIYLLTNAVATPIYGKLADLFGRKRIFIIGIMIFILGSTLSGTANSMPTLIGWRALQGVGAGCIMPVSNTIIADIYSFEKRARVMGFNGAAWGIAAIVAPLLGGFIVDHLTWHWVFFINIPIGLLTVALIALYLHEDPHVVSTKIDYLGTLWLTIALLSLMYGFQVLGEANFTWTMVIACFVVTVIAVALFIKREQKAADPIISLRLFKNRTFITQNLATMLVSGFLIGFEVYIPTWTQGILGLPASLAGFAVTPSSVMWILGSFLAGKFILKLTPKQTLMISLTLLLVGSLWLSLLPQTTPFWLFFVISSILGVGFGITITSTTVTSQRLVDIKDMGVATSFNTLARTLGQTIMMSVFGIIMNGTMNAGIAQHANVNLGMMNKLINPQTATALPTKLLPTLRTILYQALHNIYLAGVFLIVIAIVINAVDHRNSSQN</sequence>
<evidence type="ECO:0000256" key="2">
    <source>
        <dbReference type="ARBA" id="ARBA00022448"/>
    </source>
</evidence>
<dbReference type="FunFam" id="1.20.1720.10:FF:000004">
    <property type="entry name" value="EmrB/QacA family drug resistance transporter"/>
    <property type="match status" value="1"/>
</dbReference>
<dbReference type="Gene3D" id="1.20.1720.10">
    <property type="entry name" value="Multidrug resistance protein D"/>
    <property type="match status" value="1"/>
</dbReference>
<keyword evidence="2" id="KW-0813">Transport</keyword>
<dbReference type="PROSITE" id="PS50850">
    <property type="entry name" value="MFS"/>
    <property type="match status" value="1"/>
</dbReference>
<feature type="transmembrane region" description="Helical" evidence="7">
    <location>
        <begin position="263"/>
        <end position="284"/>
    </location>
</feature>
<dbReference type="GO" id="GO:0005886">
    <property type="term" value="C:plasma membrane"/>
    <property type="evidence" value="ECO:0007669"/>
    <property type="project" value="UniProtKB-SubCell"/>
</dbReference>
<dbReference type="Pfam" id="PF07690">
    <property type="entry name" value="MFS_1"/>
    <property type="match status" value="1"/>
</dbReference>
<feature type="transmembrane region" description="Helical" evidence="7">
    <location>
        <begin position="197"/>
        <end position="216"/>
    </location>
</feature>
<dbReference type="InterPro" id="IPR036259">
    <property type="entry name" value="MFS_trans_sf"/>
</dbReference>
<feature type="transmembrane region" description="Helical" evidence="7">
    <location>
        <begin position="296"/>
        <end position="317"/>
    </location>
</feature>
<dbReference type="PANTHER" id="PTHR23501:SF191">
    <property type="entry name" value="VACUOLAR BASIC AMINO ACID TRANSPORTER 4"/>
    <property type="match status" value="1"/>
</dbReference>
<feature type="transmembrane region" description="Helical" evidence="7">
    <location>
        <begin position="329"/>
        <end position="347"/>
    </location>
</feature>
<dbReference type="Gene3D" id="1.20.1250.20">
    <property type="entry name" value="MFS general substrate transporter like domains"/>
    <property type="match status" value="1"/>
</dbReference>
<dbReference type="AlphaFoldDB" id="A0A0R2J1E7"/>
<dbReference type="Proteomes" id="UP000051568">
    <property type="component" value="Unassembled WGS sequence"/>
</dbReference>
<evidence type="ECO:0000256" key="6">
    <source>
        <dbReference type="ARBA" id="ARBA00023136"/>
    </source>
</evidence>
<dbReference type="PATRIC" id="fig|319652.3.peg.352"/>
<gene>
    <name evidence="9" type="ORF">IV80_GL000349</name>
</gene>
<comment type="subcellular location">
    <subcellularLocation>
        <location evidence="1">Cell membrane</location>
        <topology evidence="1">Multi-pass membrane protein</topology>
    </subcellularLocation>
</comment>
<evidence type="ECO:0000259" key="8">
    <source>
        <dbReference type="PROSITE" id="PS50850"/>
    </source>
</evidence>
<dbReference type="SUPFAM" id="SSF103473">
    <property type="entry name" value="MFS general substrate transporter"/>
    <property type="match status" value="1"/>
</dbReference>
<feature type="transmembrane region" description="Helical" evidence="7">
    <location>
        <begin position="162"/>
        <end position="185"/>
    </location>
</feature>
<accession>A0A0R2J1E7</accession>
<dbReference type="NCBIfam" id="TIGR00711">
    <property type="entry name" value="efflux_EmrB"/>
    <property type="match status" value="1"/>
</dbReference>
<keyword evidence="4 7" id="KW-0812">Transmembrane</keyword>
<dbReference type="CDD" id="cd17502">
    <property type="entry name" value="MFS_Azr1_MDR_like"/>
    <property type="match status" value="1"/>
</dbReference>
<evidence type="ECO:0000256" key="5">
    <source>
        <dbReference type="ARBA" id="ARBA00022989"/>
    </source>
</evidence>